<feature type="domain" description="Tail sheath protein subtilisin-like" evidence="3">
    <location>
        <begin position="168"/>
        <end position="300"/>
    </location>
</feature>
<gene>
    <name evidence="5" type="ORF">KME28_22740</name>
</gene>
<proteinExistence type="inferred from homology"/>
<dbReference type="Gene3D" id="3.40.50.11780">
    <property type="match status" value="2"/>
</dbReference>
<dbReference type="PANTHER" id="PTHR35861">
    <property type="match status" value="1"/>
</dbReference>
<name>A0A9E3HBQ1_9NOST</name>
<dbReference type="PANTHER" id="PTHR35861:SF1">
    <property type="entry name" value="PHAGE TAIL SHEATH PROTEIN"/>
    <property type="match status" value="1"/>
</dbReference>
<evidence type="ECO:0000313" key="6">
    <source>
        <dbReference type="Proteomes" id="UP000813215"/>
    </source>
</evidence>
<organism evidence="5 6">
    <name type="scientific">Pelatocladus maniniholoensis HA4357-MV3</name>
    <dbReference type="NCBI Taxonomy" id="1117104"/>
    <lineage>
        <taxon>Bacteria</taxon>
        <taxon>Bacillati</taxon>
        <taxon>Cyanobacteriota</taxon>
        <taxon>Cyanophyceae</taxon>
        <taxon>Nostocales</taxon>
        <taxon>Nostocaceae</taxon>
        <taxon>Pelatocladus</taxon>
    </lineage>
</organism>
<dbReference type="Proteomes" id="UP000813215">
    <property type="component" value="Unassembled WGS sequence"/>
</dbReference>
<comment type="caution">
    <text evidence="5">The sequence shown here is derived from an EMBL/GenBank/DDBJ whole genome shotgun (WGS) entry which is preliminary data.</text>
</comment>
<evidence type="ECO:0000313" key="5">
    <source>
        <dbReference type="EMBL" id="MBW4434453.1"/>
    </source>
</evidence>
<dbReference type="EMBL" id="JAHHHW010000131">
    <property type="protein sequence ID" value="MBW4434453.1"/>
    <property type="molecule type" value="Genomic_DNA"/>
</dbReference>
<dbReference type="InterPro" id="IPR035089">
    <property type="entry name" value="Phage_sheath_subtilisin"/>
</dbReference>
<evidence type="ECO:0000259" key="4">
    <source>
        <dbReference type="Pfam" id="PF17482"/>
    </source>
</evidence>
<evidence type="ECO:0000256" key="1">
    <source>
        <dbReference type="ARBA" id="ARBA00008005"/>
    </source>
</evidence>
<evidence type="ECO:0000259" key="3">
    <source>
        <dbReference type="Pfam" id="PF04984"/>
    </source>
</evidence>
<feature type="region of interest" description="Disordered" evidence="2">
    <location>
        <begin position="128"/>
        <end position="158"/>
    </location>
</feature>
<dbReference type="InterPro" id="IPR020287">
    <property type="entry name" value="Tail_sheath_C"/>
</dbReference>
<accession>A0A9E3HBQ1</accession>
<evidence type="ECO:0000256" key="2">
    <source>
        <dbReference type="SAM" id="MobiDB-lite"/>
    </source>
</evidence>
<dbReference type="Pfam" id="PF17482">
    <property type="entry name" value="Phage_sheath_1C"/>
    <property type="match status" value="1"/>
</dbReference>
<sequence>MMLDYQTPGVYYLERVQPPEQKLQTGVPVFLGYTTTVPEDHQGNKKFNEPRPLTIWAQFERYFGKPAVNSYLPYAVRGFFQNGGSLCYVVPLQEDISPSAALLAGLEAIEPLYTIDLVCVPDIMRSPKAAPKGASPPPGNWTNDPCAPDIERSPTSENLPPELETVLTMQSAVLEHCNRLGDRFAILDSLPNANAQQVLAHRERLQERNAALYYPWIQVQDDSYLKNVLVPPCGHIAGIYARTDQNIGVHKAPANAIVNDVLELQVNLTNNQQGPLNIEGINCLRNFPGRGILVWGDRTLSHDPDWTYINVRRLFLTIIRWIEWNMLSVVFEPNDATLWNRIGRELSTYFNELFRQGALKGSTAEEAFYVKCDEQTNPPELREAGQVVTEIGIAPILPSEFIVVTIFHGKTGITITGVPKFG</sequence>
<reference evidence="5" key="2">
    <citation type="journal article" date="2022" name="Microbiol. Resour. Announc.">
        <title>Metagenome Sequencing to Explore Phylogenomics of Terrestrial Cyanobacteria.</title>
        <authorList>
            <person name="Ward R.D."/>
            <person name="Stajich J.E."/>
            <person name="Johansen J.R."/>
            <person name="Huntemann M."/>
            <person name="Clum A."/>
            <person name="Foster B."/>
            <person name="Foster B."/>
            <person name="Roux S."/>
            <person name="Palaniappan K."/>
            <person name="Varghese N."/>
            <person name="Mukherjee S."/>
            <person name="Reddy T.B.K."/>
            <person name="Daum C."/>
            <person name="Copeland A."/>
            <person name="Chen I.A."/>
            <person name="Ivanova N.N."/>
            <person name="Kyrpides N.C."/>
            <person name="Shapiro N."/>
            <person name="Eloe-Fadrosh E.A."/>
            <person name="Pietrasiak N."/>
        </authorList>
    </citation>
    <scope>NUCLEOTIDE SEQUENCE</scope>
    <source>
        <strain evidence="5">HA4357-MV3</strain>
    </source>
</reference>
<dbReference type="InterPro" id="IPR052042">
    <property type="entry name" value="Tail_sheath_structural"/>
</dbReference>
<reference evidence="5" key="1">
    <citation type="submission" date="2021-05" db="EMBL/GenBank/DDBJ databases">
        <authorList>
            <person name="Pietrasiak N."/>
            <person name="Ward R."/>
            <person name="Stajich J.E."/>
            <person name="Kurbessoian T."/>
        </authorList>
    </citation>
    <scope>NUCLEOTIDE SEQUENCE</scope>
    <source>
        <strain evidence="5">HA4357-MV3</strain>
    </source>
</reference>
<protein>
    <submittedName>
        <fullName evidence="5">Phage tail sheath subtilisin-like domain-containing protein</fullName>
    </submittedName>
</protein>
<dbReference type="AlphaFoldDB" id="A0A9E3HBQ1"/>
<dbReference type="Pfam" id="PF04984">
    <property type="entry name" value="Phage_sheath_1"/>
    <property type="match status" value="1"/>
</dbReference>
<comment type="similarity">
    <text evidence="1">Belongs to the myoviridae tail sheath protein family.</text>
</comment>
<feature type="domain" description="Tail sheath protein C-terminal" evidence="4">
    <location>
        <begin position="302"/>
        <end position="406"/>
    </location>
</feature>